<name>A0A0E3ZAH6_9FUSO</name>
<dbReference type="Proteomes" id="UP000033103">
    <property type="component" value="Chromosome"/>
</dbReference>
<evidence type="ECO:0000259" key="1">
    <source>
        <dbReference type="Pfam" id="PF00535"/>
    </source>
</evidence>
<reference evidence="2 3" key="1">
    <citation type="journal article" date="2012" name="BMC Genomics">
        <title>Genomic sequence analysis and characterization of Sneathia amnii sp. nov.</title>
        <authorList>
            <consortium name="Vaginal Microbiome Consortium (additional members)"/>
            <person name="Harwich M.D.Jr."/>
            <person name="Serrano M.G."/>
            <person name="Fettweis J.M."/>
            <person name="Alves J.M."/>
            <person name="Reimers M.A."/>
            <person name="Buck G.A."/>
            <person name="Jefferson K.K."/>
        </authorList>
    </citation>
    <scope>NUCLEOTIDE SEQUENCE [LARGE SCALE GENOMIC DNA]</scope>
    <source>
        <strain evidence="2 3">SN35</strain>
    </source>
</reference>
<dbReference type="InterPro" id="IPR029044">
    <property type="entry name" value="Nucleotide-diphossugar_trans"/>
</dbReference>
<dbReference type="GO" id="GO:0016758">
    <property type="term" value="F:hexosyltransferase activity"/>
    <property type="evidence" value="ECO:0007669"/>
    <property type="project" value="UniProtKB-ARBA"/>
</dbReference>
<feature type="domain" description="Glycosyltransferase 2-like" evidence="1">
    <location>
        <begin position="7"/>
        <end position="168"/>
    </location>
</feature>
<dbReference type="PATRIC" id="fig|1069640.6.peg.802"/>
<dbReference type="InterPro" id="IPR001173">
    <property type="entry name" value="Glyco_trans_2-like"/>
</dbReference>
<gene>
    <name evidence="2" type="ORF">VC03_04055</name>
</gene>
<dbReference type="EMBL" id="CP011280">
    <property type="protein sequence ID" value="AKC95677.1"/>
    <property type="molecule type" value="Genomic_DNA"/>
</dbReference>
<protein>
    <recommendedName>
        <fullName evidence="1">Glycosyltransferase 2-like domain-containing protein</fullName>
    </recommendedName>
</protein>
<dbReference type="CDD" id="cd00761">
    <property type="entry name" value="Glyco_tranf_GTA_type"/>
    <property type="match status" value="1"/>
</dbReference>
<dbReference type="OrthoDB" id="9810303at2"/>
<evidence type="ECO:0000313" key="3">
    <source>
        <dbReference type="Proteomes" id="UP000033103"/>
    </source>
</evidence>
<dbReference type="PANTHER" id="PTHR22916">
    <property type="entry name" value="GLYCOSYLTRANSFERASE"/>
    <property type="match status" value="1"/>
</dbReference>
<dbReference type="KEGG" id="sns:VC03_04055"/>
<organism evidence="2 3">
    <name type="scientific">Sneathia vaginalis</name>
    <dbReference type="NCBI Taxonomy" id="187101"/>
    <lineage>
        <taxon>Bacteria</taxon>
        <taxon>Fusobacteriati</taxon>
        <taxon>Fusobacteriota</taxon>
        <taxon>Fusobacteriia</taxon>
        <taxon>Fusobacteriales</taxon>
        <taxon>Leptotrichiaceae</taxon>
        <taxon>Sneathia</taxon>
    </lineage>
</organism>
<dbReference type="AlphaFoldDB" id="A0A0E3ZAH6"/>
<sequence length="286" mass="33714">MEKTFNIFTPTYNRKSKLKRTYESLKNQTFKDFTWLIIDDGSTDNTKEVVDEFKDLDIQYVYVKNGGKQRAYNLAIEKAKAKYFMCLDSDDYLVEDALEKIQECMKKTNSHQAGVGYLSGYDRKTVIGTKLALKDVSIFSQYNEHNVSGDKGLCFKTDILKQYRFKVFEGEKFTTEAYLYNMISEKYTMYWINEIFEIKEYLDNGLTSKYDKLLCKNPKGQALYYNQTLRLKKSLLNASRYIKFSLIAKKSIFEIIREANSKLFAILGFPIGVYMYFKWRIKNEEK</sequence>
<accession>A0A0E3ZAH6</accession>
<dbReference type="Pfam" id="PF00535">
    <property type="entry name" value="Glycos_transf_2"/>
    <property type="match status" value="1"/>
</dbReference>
<dbReference type="STRING" id="187101.VC03_04055"/>
<dbReference type="Gene3D" id="3.90.550.10">
    <property type="entry name" value="Spore Coat Polysaccharide Biosynthesis Protein SpsA, Chain A"/>
    <property type="match status" value="1"/>
</dbReference>
<evidence type="ECO:0000313" key="2">
    <source>
        <dbReference type="EMBL" id="AKC95677.1"/>
    </source>
</evidence>
<keyword evidence="3" id="KW-1185">Reference proteome</keyword>
<dbReference type="RefSeq" id="WP_046328783.1">
    <property type="nucleotide sequence ID" value="NZ_CAUPIC010000002.1"/>
</dbReference>
<dbReference type="HOGENOM" id="CLU_074336_0_0_0"/>
<dbReference type="PANTHER" id="PTHR22916:SF3">
    <property type="entry name" value="UDP-GLCNAC:BETAGAL BETA-1,3-N-ACETYLGLUCOSAMINYLTRANSFERASE-LIKE PROTEIN 1"/>
    <property type="match status" value="1"/>
</dbReference>
<dbReference type="SUPFAM" id="SSF53448">
    <property type="entry name" value="Nucleotide-diphospho-sugar transferases"/>
    <property type="match status" value="1"/>
</dbReference>
<proteinExistence type="predicted"/>